<dbReference type="Pfam" id="PF03795">
    <property type="entry name" value="YCII"/>
    <property type="match status" value="1"/>
</dbReference>
<dbReference type="Gene3D" id="3.30.70.1060">
    <property type="entry name" value="Dimeric alpha+beta barrel"/>
    <property type="match status" value="1"/>
</dbReference>
<feature type="domain" description="YCII-related" evidence="1">
    <location>
        <begin position="30"/>
        <end position="112"/>
    </location>
</feature>
<dbReference type="EMBL" id="JARTCD010000007">
    <property type="protein sequence ID" value="KAJ8661681.1"/>
    <property type="molecule type" value="Genomic_DNA"/>
</dbReference>
<comment type="caution">
    <text evidence="2">The sequence shown here is derived from an EMBL/GenBank/DDBJ whole genome shotgun (WGS) entry which is preliminary data.</text>
</comment>
<dbReference type="InterPro" id="IPR051807">
    <property type="entry name" value="Sec-metab_biosynth-assoc"/>
</dbReference>
<protein>
    <recommendedName>
        <fullName evidence="1">YCII-related domain-containing protein</fullName>
    </recommendedName>
</protein>
<organism evidence="2 3">
    <name type="scientific">Lichtheimia ornata</name>
    <dbReference type="NCBI Taxonomy" id="688661"/>
    <lineage>
        <taxon>Eukaryota</taxon>
        <taxon>Fungi</taxon>
        <taxon>Fungi incertae sedis</taxon>
        <taxon>Mucoromycota</taxon>
        <taxon>Mucoromycotina</taxon>
        <taxon>Mucoromycetes</taxon>
        <taxon>Mucorales</taxon>
        <taxon>Lichtheimiaceae</taxon>
        <taxon>Lichtheimia</taxon>
    </lineage>
</organism>
<keyword evidence="3" id="KW-1185">Reference proteome</keyword>
<dbReference type="InterPro" id="IPR011008">
    <property type="entry name" value="Dimeric_a/b-barrel"/>
</dbReference>
<dbReference type="PANTHER" id="PTHR33606">
    <property type="entry name" value="PROTEIN YCII"/>
    <property type="match status" value="1"/>
</dbReference>
<sequence>MLRAITQQRRTLFSSSRVSKQFVVIARDFDDANALERRLAVREKHLNRIKPKVDEGRVLCGGGILDSHESGKMVGSCLIIEADSKEQVQHLLENDPYVEGKVWKDWDIYPFKCGVGKVGK</sequence>
<reference evidence="2 3" key="1">
    <citation type="submission" date="2023-03" db="EMBL/GenBank/DDBJ databases">
        <title>Genome sequence of Lichtheimia ornata CBS 291.66.</title>
        <authorList>
            <person name="Mohabir J.T."/>
            <person name="Shea T.P."/>
            <person name="Kurbessoian T."/>
            <person name="Berby B."/>
            <person name="Fontaine J."/>
            <person name="Livny J."/>
            <person name="Gnirke A."/>
            <person name="Stajich J.E."/>
            <person name="Cuomo C.A."/>
        </authorList>
    </citation>
    <scope>NUCLEOTIDE SEQUENCE [LARGE SCALE GENOMIC DNA]</scope>
    <source>
        <strain evidence="2">CBS 291.66</strain>
    </source>
</reference>
<dbReference type="RefSeq" id="XP_058346594.1">
    <property type="nucleotide sequence ID" value="XM_058482570.1"/>
</dbReference>
<evidence type="ECO:0000313" key="2">
    <source>
        <dbReference type="EMBL" id="KAJ8661681.1"/>
    </source>
</evidence>
<name>A0AAD7VB03_9FUNG</name>
<dbReference type="GeneID" id="83209905"/>
<dbReference type="Proteomes" id="UP001234581">
    <property type="component" value="Unassembled WGS sequence"/>
</dbReference>
<proteinExistence type="predicted"/>
<dbReference type="SUPFAM" id="SSF54909">
    <property type="entry name" value="Dimeric alpha+beta barrel"/>
    <property type="match status" value="1"/>
</dbReference>
<evidence type="ECO:0000313" key="3">
    <source>
        <dbReference type="Proteomes" id="UP001234581"/>
    </source>
</evidence>
<dbReference type="AlphaFoldDB" id="A0AAD7VB03"/>
<accession>A0AAD7VB03</accession>
<gene>
    <name evidence="2" type="ORF">O0I10_002488</name>
</gene>
<dbReference type="InterPro" id="IPR005545">
    <property type="entry name" value="YCII"/>
</dbReference>
<evidence type="ECO:0000259" key="1">
    <source>
        <dbReference type="Pfam" id="PF03795"/>
    </source>
</evidence>
<dbReference type="PANTHER" id="PTHR33606:SF3">
    <property type="entry name" value="PROTEIN YCII"/>
    <property type="match status" value="1"/>
</dbReference>